<dbReference type="GO" id="GO:0004364">
    <property type="term" value="F:glutathione transferase activity"/>
    <property type="evidence" value="ECO:0007669"/>
    <property type="project" value="UniProtKB-EC"/>
</dbReference>
<dbReference type="GO" id="GO:0006749">
    <property type="term" value="P:glutathione metabolic process"/>
    <property type="evidence" value="ECO:0007669"/>
    <property type="project" value="TreeGrafter"/>
</dbReference>
<keyword evidence="4" id="KW-0963">Cytoplasm</keyword>
<evidence type="ECO:0000256" key="6">
    <source>
        <dbReference type="ARBA" id="ARBA00022679"/>
    </source>
</evidence>
<dbReference type="Gene3D" id="1.20.1050.10">
    <property type="match status" value="1"/>
</dbReference>
<dbReference type="EC" id="2.5.1.18" evidence="3"/>
<dbReference type="InterPro" id="IPR034347">
    <property type="entry name" value="GST_Phi_C"/>
</dbReference>
<name>A0A565ALV8_9BRAS</name>
<evidence type="ECO:0000259" key="8">
    <source>
        <dbReference type="PROSITE" id="PS50405"/>
    </source>
</evidence>
<dbReference type="InterPro" id="IPR010987">
    <property type="entry name" value="Glutathione-S-Trfase_C-like"/>
</dbReference>
<dbReference type="SUPFAM" id="SSF47616">
    <property type="entry name" value="GST C-terminal domain-like"/>
    <property type="match status" value="1"/>
</dbReference>
<dbReference type="AlphaFoldDB" id="A0A565ALV8"/>
<comment type="catalytic activity">
    <reaction evidence="7">
        <text>RX + glutathione = an S-substituted glutathione + a halide anion + H(+)</text>
        <dbReference type="Rhea" id="RHEA:16437"/>
        <dbReference type="ChEBI" id="CHEBI:15378"/>
        <dbReference type="ChEBI" id="CHEBI:16042"/>
        <dbReference type="ChEBI" id="CHEBI:17792"/>
        <dbReference type="ChEBI" id="CHEBI:57925"/>
        <dbReference type="ChEBI" id="CHEBI:90779"/>
        <dbReference type="EC" id="2.5.1.18"/>
    </reaction>
</comment>
<feature type="domain" description="GST C-terminal" evidence="8">
    <location>
        <begin position="1"/>
        <end position="129"/>
    </location>
</feature>
<dbReference type="Pfam" id="PF00043">
    <property type="entry name" value="GST_C"/>
    <property type="match status" value="1"/>
</dbReference>
<keyword evidence="6" id="KW-0808">Transferase</keyword>
<dbReference type="GO" id="GO:0005829">
    <property type="term" value="C:cytosol"/>
    <property type="evidence" value="ECO:0007669"/>
    <property type="project" value="UniProtKB-SubCell"/>
</dbReference>
<comment type="subcellular location">
    <subcellularLocation>
        <location evidence="1">Cytoplasm</location>
        <location evidence="1">Cytosol</location>
    </subcellularLocation>
</comment>
<dbReference type="PANTHER" id="PTHR43900:SF60">
    <property type="entry name" value="GLUTATHIONE S-TRANSFERASE F5"/>
    <property type="match status" value="1"/>
</dbReference>
<keyword evidence="10" id="KW-1185">Reference proteome</keyword>
<dbReference type="FunFam" id="1.20.1050.10:FF:000004">
    <property type="entry name" value="Glutathione S-transferase F2"/>
    <property type="match status" value="1"/>
</dbReference>
<dbReference type="OrthoDB" id="422574at2759"/>
<dbReference type="PANTHER" id="PTHR43900">
    <property type="entry name" value="GLUTATHIONE S-TRANSFERASE RHO"/>
    <property type="match status" value="1"/>
</dbReference>
<evidence type="ECO:0000256" key="4">
    <source>
        <dbReference type="ARBA" id="ARBA00022490"/>
    </source>
</evidence>
<dbReference type="Proteomes" id="UP000489600">
    <property type="component" value="Unassembled WGS sequence"/>
</dbReference>
<dbReference type="PROSITE" id="PS50405">
    <property type="entry name" value="GST_CTER"/>
    <property type="match status" value="1"/>
</dbReference>
<keyword evidence="5" id="KW-0216">Detoxification</keyword>
<comment type="caution">
    <text evidence="9">The sequence shown here is derived from an EMBL/GenBank/DDBJ whole genome shotgun (WGS) entry which is preliminary data.</text>
</comment>
<comment type="similarity">
    <text evidence="2">Belongs to the GST superfamily. Phi family.</text>
</comment>
<accession>A0A565ALV8</accession>
<dbReference type="InterPro" id="IPR004046">
    <property type="entry name" value="GST_C"/>
</dbReference>
<dbReference type="EMBL" id="CABITT030000001">
    <property type="protein sequence ID" value="VVA89637.1"/>
    <property type="molecule type" value="Genomic_DNA"/>
</dbReference>
<reference evidence="9" key="1">
    <citation type="submission" date="2019-07" db="EMBL/GenBank/DDBJ databases">
        <authorList>
            <person name="Dittberner H."/>
        </authorList>
    </citation>
    <scope>NUCLEOTIDE SEQUENCE [LARGE SCALE GENOMIC DNA]</scope>
</reference>
<evidence type="ECO:0000256" key="1">
    <source>
        <dbReference type="ARBA" id="ARBA00004514"/>
    </source>
</evidence>
<protein>
    <recommendedName>
        <fullName evidence="3">glutathione transferase</fullName>
        <ecNumber evidence="3">2.5.1.18</ecNumber>
    </recommendedName>
</protein>
<proteinExistence type="inferred from homology"/>
<gene>
    <name evidence="9" type="ORF">ANE_LOCUS82</name>
</gene>
<sequence>MGIETMWMYIKSFEFDPPASILTQELAIKLLVGQKPDYKVVNETKSLLEKVLDIYEERLKNSSFLASNNFTLADLFHLPNIQYLMGTPAKRLFENRPNVNRWVTAITAILTWKKTCDVKAWYSKKMNGY</sequence>
<dbReference type="CDD" id="cd03187">
    <property type="entry name" value="GST_C_Phi"/>
    <property type="match status" value="1"/>
</dbReference>
<evidence type="ECO:0000313" key="9">
    <source>
        <dbReference type="EMBL" id="VVA89637.1"/>
    </source>
</evidence>
<organism evidence="9 10">
    <name type="scientific">Arabis nemorensis</name>
    <dbReference type="NCBI Taxonomy" id="586526"/>
    <lineage>
        <taxon>Eukaryota</taxon>
        <taxon>Viridiplantae</taxon>
        <taxon>Streptophyta</taxon>
        <taxon>Embryophyta</taxon>
        <taxon>Tracheophyta</taxon>
        <taxon>Spermatophyta</taxon>
        <taxon>Magnoliopsida</taxon>
        <taxon>eudicotyledons</taxon>
        <taxon>Gunneridae</taxon>
        <taxon>Pentapetalae</taxon>
        <taxon>rosids</taxon>
        <taxon>malvids</taxon>
        <taxon>Brassicales</taxon>
        <taxon>Brassicaceae</taxon>
        <taxon>Arabideae</taxon>
        <taxon>Arabis</taxon>
    </lineage>
</organism>
<evidence type="ECO:0000313" key="10">
    <source>
        <dbReference type="Proteomes" id="UP000489600"/>
    </source>
</evidence>
<evidence type="ECO:0000256" key="2">
    <source>
        <dbReference type="ARBA" id="ARBA00010128"/>
    </source>
</evidence>
<evidence type="ECO:0000256" key="5">
    <source>
        <dbReference type="ARBA" id="ARBA00022575"/>
    </source>
</evidence>
<dbReference type="GO" id="GO:0009407">
    <property type="term" value="P:toxin catabolic process"/>
    <property type="evidence" value="ECO:0007669"/>
    <property type="project" value="UniProtKB-ARBA"/>
</dbReference>
<dbReference type="GO" id="GO:0043295">
    <property type="term" value="F:glutathione binding"/>
    <property type="evidence" value="ECO:0007669"/>
    <property type="project" value="TreeGrafter"/>
</dbReference>
<dbReference type="InterPro" id="IPR036282">
    <property type="entry name" value="Glutathione-S-Trfase_C_sf"/>
</dbReference>
<evidence type="ECO:0000256" key="7">
    <source>
        <dbReference type="ARBA" id="ARBA00047960"/>
    </source>
</evidence>
<evidence type="ECO:0000256" key="3">
    <source>
        <dbReference type="ARBA" id="ARBA00012452"/>
    </source>
</evidence>